<dbReference type="PROSITE" id="PS50821">
    <property type="entry name" value="PAZ"/>
    <property type="match status" value="1"/>
</dbReference>
<evidence type="ECO:0000256" key="17">
    <source>
        <dbReference type="PROSITE-ProRule" id="PRU00657"/>
    </source>
</evidence>
<evidence type="ECO:0000256" key="11">
    <source>
        <dbReference type="ARBA" id="ARBA00022840"/>
    </source>
</evidence>
<dbReference type="Pfam" id="PF04851">
    <property type="entry name" value="ResIII"/>
    <property type="match status" value="1"/>
</dbReference>
<evidence type="ECO:0000256" key="9">
    <source>
        <dbReference type="ARBA" id="ARBA00022806"/>
    </source>
</evidence>
<feature type="domain" description="Helicase C-terminal" evidence="22">
    <location>
        <begin position="671"/>
        <end position="835"/>
    </location>
</feature>
<evidence type="ECO:0000256" key="4">
    <source>
        <dbReference type="ARBA" id="ARBA00022721"/>
    </source>
</evidence>
<dbReference type="GO" id="GO:0005634">
    <property type="term" value="C:nucleus"/>
    <property type="evidence" value="ECO:0007669"/>
    <property type="project" value="TreeGrafter"/>
</dbReference>
<keyword evidence="4" id="KW-0930">Antiviral protein</keyword>
<evidence type="ECO:0000256" key="16">
    <source>
        <dbReference type="ARBA" id="ARBA00035116"/>
    </source>
</evidence>
<evidence type="ECO:0000256" key="5">
    <source>
        <dbReference type="ARBA" id="ARBA00022723"/>
    </source>
</evidence>
<dbReference type="SUPFAM" id="SSF69065">
    <property type="entry name" value="RNase III domain-like"/>
    <property type="match status" value="2"/>
</dbReference>
<dbReference type="Pfam" id="PF00271">
    <property type="entry name" value="Helicase_C"/>
    <property type="match status" value="1"/>
</dbReference>
<dbReference type="GO" id="GO:0003677">
    <property type="term" value="F:DNA binding"/>
    <property type="evidence" value="ECO:0007669"/>
    <property type="project" value="InterPro"/>
</dbReference>
<dbReference type="InParanoid" id="A0A2N3NBM0"/>
<feature type="domain" description="Helicase ATP-binding" evidence="21">
    <location>
        <begin position="341"/>
        <end position="523"/>
    </location>
</feature>
<dbReference type="PROSITE" id="PS51327">
    <property type="entry name" value="DICER_DSRBF"/>
    <property type="match status" value="1"/>
</dbReference>
<keyword evidence="25" id="KW-1185">Reference proteome</keyword>
<dbReference type="CDD" id="cd18034">
    <property type="entry name" value="DEXHc_dicer"/>
    <property type="match status" value="1"/>
</dbReference>
<feature type="domain" description="Dicer dsRNA-binding fold" evidence="23">
    <location>
        <begin position="863"/>
        <end position="953"/>
    </location>
</feature>
<evidence type="ECO:0000256" key="1">
    <source>
        <dbReference type="ARBA" id="ARBA00001936"/>
    </source>
</evidence>
<dbReference type="SUPFAM" id="SSF52540">
    <property type="entry name" value="P-loop containing nucleoside triphosphate hydrolases"/>
    <property type="match status" value="1"/>
</dbReference>
<keyword evidence="10" id="KW-0862">Zinc</keyword>
<comment type="similarity">
    <text evidence="16 17">Belongs to the helicase family. Dicer subfamily.</text>
</comment>
<evidence type="ECO:0000256" key="13">
    <source>
        <dbReference type="ARBA" id="ARBA00022884"/>
    </source>
</evidence>
<accession>A0A2N3NBM0</accession>
<dbReference type="GO" id="GO:0046872">
    <property type="term" value="F:metal ion binding"/>
    <property type="evidence" value="ECO:0007669"/>
    <property type="project" value="UniProtKB-KW"/>
</dbReference>
<evidence type="ECO:0000256" key="8">
    <source>
        <dbReference type="ARBA" id="ARBA00022801"/>
    </source>
</evidence>
<dbReference type="PROSITE" id="PS51194">
    <property type="entry name" value="HELICASE_CTER"/>
    <property type="match status" value="1"/>
</dbReference>
<dbReference type="PROSITE" id="PS51192">
    <property type="entry name" value="HELICASE_ATP_BIND_1"/>
    <property type="match status" value="1"/>
</dbReference>
<dbReference type="Gene3D" id="3.30.160.380">
    <property type="entry name" value="Dicer dimerisation domain"/>
    <property type="match status" value="1"/>
</dbReference>
<dbReference type="InterPro" id="IPR006935">
    <property type="entry name" value="Helicase/UvrB_N"/>
</dbReference>
<dbReference type="Gene3D" id="3.40.50.300">
    <property type="entry name" value="P-loop containing nucleotide triphosphate hydrolases"/>
    <property type="match status" value="2"/>
</dbReference>
<dbReference type="InterPro" id="IPR036389">
    <property type="entry name" value="RNase_III_sf"/>
</dbReference>
<evidence type="ECO:0000313" key="24">
    <source>
        <dbReference type="EMBL" id="PKS09772.1"/>
    </source>
</evidence>
<gene>
    <name evidence="24" type="ORF">jhhlp_004393</name>
</gene>
<evidence type="ECO:0000256" key="7">
    <source>
        <dbReference type="ARBA" id="ARBA00022741"/>
    </source>
</evidence>
<dbReference type="EMBL" id="NLAX01000010">
    <property type="protein sequence ID" value="PKS09772.1"/>
    <property type="molecule type" value="Genomic_DNA"/>
</dbReference>
<evidence type="ECO:0000259" key="19">
    <source>
        <dbReference type="PROSITE" id="PS50142"/>
    </source>
</evidence>
<evidence type="ECO:0000259" key="20">
    <source>
        <dbReference type="PROSITE" id="PS50821"/>
    </source>
</evidence>
<evidence type="ECO:0000256" key="6">
    <source>
        <dbReference type="ARBA" id="ARBA00022737"/>
    </source>
</evidence>
<reference evidence="24 25" key="1">
    <citation type="journal article" date="2017" name="G3 (Bethesda)">
        <title>First Draft Genome Sequence of the Pathogenic Fungus Lomentospora prolificans (Formerly Scedosporium prolificans).</title>
        <authorList>
            <person name="Luo R."/>
            <person name="Zimin A."/>
            <person name="Workman R."/>
            <person name="Fan Y."/>
            <person name="Pertea G."/>
            <person name="Grossman N."/>
            <person name="Wear M.P."/>
            <person name="Jia B."/>
            <person name="Miller H."/>
            <person name="Casadevall A."/>
            <person name="Timp W."/>
            <person name="Zhang S.X."/>
            <person name="Salzberg S.L."/>
        </authorList>
    </citation>
    <scope>NUCLEOTIDE SEQUENCE [LARGE SCALE GENOMIC DNA]</scope>
    <source>
        <strain evidence="24 25">JHH-5317</strain>
    </source>
</reference>
<dbReference type="InterPro" id="IPR001650">
    <property type="entry name" value="Helicase_C-like"/>
</dbReference>
<keyword evidence="5" id="KW-0479">Metal-binding</keyword>
<feature type="compositionally biased region" description="Polar residues" evidence="18">
    <location>
        <begin position="195"/>
        <end position="205"/>
    </location>
</feature>
<keyword evidence="9" id="KW-0347">Helicase</keyword>
<name>A0A2N3NBM0_9PEZI</name>
<comment type="cofactor">
    <cofactor evidence="2">
        <name>Mg(2+)</name>
        <dbReference type="ChEBI" id="CHEBI:18420"/>
    </cofactor>
</comment>
<keyword evidence="7" id="KW-0547">Nucleotide-binding</keyword>
<comment type="cofactor">
    <cofactor evidence="1">
        <name>Mn(2+)</name>
        <dbReference type="ChEBI" id="CHEBI:29035"/>
    </cofactor>
</comment>
<feature type="region of interest" description="Disordered" evidence="18">
    <location>
        <begin position="169"/>
        <end position="205"/>
    </location>
</feature>
<evidence type="ECO:0000256" key="2">
    <source>
        <dbReference type="ARBA" id="ARBA00001946"/>
    </source>
</evidence>
<evidence type="ECO:0000256" key="14">
    <source>
        <dbReference type="ARBA" id="ARBA00023118"/>
    </source>
</evidence>
<evidence type="ECO:0000256" key="15">
    <source>
        <dbReference type="ARBA" id="ARBA00023211"/>
    </source>
</evidence>
<dbReference type="Pfam" id="PF24995">
    <property type="entry name" value="DSRM_2"/>
    <property type="match status" value="1"/>
</dbReference>
<dbReference type="Pfam" id="PF00636">
    <property type="entry name" value="Ribonuclease_3"/>
    <property type="match status" value="2"/>
</dbReference>
<dbReference type="PANTHER" id="PTHR14950:SF62">
    <property type="entry name" value="DICER-LIKE PROTEIN 1"/>
    <property type="match status" value="1"/>
</dbReference>
<dbReference type="GO" id="GO:0005737">
    <property type="term" value="C:cytoplasm"/>
    <property type="evidence" value="ECO:0007669"/>
    <property type="project" value="TreeGrafter"/>
</dbReference>
<dbReference type="GO" id="GO:0005524">
    <property type="term" value="F:ATP binding"/>
    <property type="evidence" value="ECO:0007669"/>
    <property type="project" value="UniProtKB-KW"/>
</dbReference>
<dbReference type="InterPro" id="IPR014001">
    <property type="entry name" value="Helicase_ATP-bd"/>
</dbReference>
<feature type="domain" description="RNase III" evidence="19">
    <location>
        <begin position="1267"/>
        <end position="1415"/>
    </location>
</feature>
<dbReference type="OrthoDB" id="416741at2759"/>
<evidence type="ECO:0000256" key="18">
    <source>
        <dbReference type="SAM" id="MobiDB-lite"/>
    </source>
</evidence>
<dbReference type="PANTHER" id="PTHR14950">
    <property type="entry name" value="DICER-RELATED"/>
    <property type="match status" value="1"/>
</dbReference>
<keyword evidence="13 17" id="KW-0694">RNA-binding</keyword>
<dbReference type="Proteomes" id="UP000233524">
    <property type="component" value="Unassembled WGS sequence"/>
</dbReference>
<dbReference type="GO" id="GO:0004525">
    <property type="term" value="F:ribonuclease III activity"/>
    <property type="evidence" value="ECO:0007669"/>
    <property type="project" value="InterPro"/>
</dbReference>
<dbReference type="VEuPathDB" id="FungiDB:jhhlp_004393"/>
<feature type="compositionally biased region" description="Low complexity" evidence="18">
    <location>
        <begin position="176"/>
        <end position="187"/>
    </location>
</feature>
<dbReference type="Gene3D" id="1.10.1520.10">
    <property type="entry name" value="Ribonuclease III domain"/>
    <property type="match status" value="2"/>
</dbReference>
<evidence type="ECO:0000256" key="10">
    <source>
        <dbReference type="ARBA" id="ARBA00022833"/>
    </source>
</evidence>
<keyword evidence="8" id="KW-0378">Hydrolase</keyword>
<proteinExistence type="inferred from homology"/>
<dbReference type="GO" id="GO:0030422">
    <property type="term" value="P:siRNA processing"/>
    <property type="evidence" value="ECO:0007669"/>
    <property type="project" value="TreeGrafter"/>
</dbReference>
<dbReference type="InterPro" id="IPR027417">
    <property type="entry name" value="P-loop_NTPase"/>
</dbReference>
<keyword evidence="11" id="KW-0067">ATP-binding</keyword>
<dbReference type="CDD" id="cd00593">
    <property type="entry name" value="RIBOc"/>
    <property type="match status" value="2"/>
</dbReference>
<evidence type="ECO:0000259" key="21">
    <source>
        <dbReference type="PROSITE" id="PS51192"/>
    </source>
</evidence>
<dbReference type="PROSITE" id="PS00517">
    <property type="entry name" value="RNASE_3_1"/>
    <property type="match status" value="2"/>
</dbReference>
<keyword evidence="14" id="KW-0051">Antiviral defense</keyword>
<feature type="domain" description="PAZ" evidence="20">
    <location>
        <begin position="1105"/>
        <end position="1236"/>
    </location>
</feature>
<evidence type="ECO:0000313" key="25">
    <source>
        <dbReference type="Proteomes" id="UP000233524"/>
    </source>
</evidence>
<evidence type="ECO:0000259" key="23">
    <source>
        <dbReference type="PROSITE" id="PS51327"/>
    </source>
</evidence>
<protein>
    <recommendedName>
        <fullName evidence="3">Dicer-like protein 1</fullName>
    </recommendedName>
</protein>
<evidence type="ECO:0000259" key="22">
    <source>
        <dbReference type="PROSITE" id="PS51194"/>
    </source>
</evidence>
<dbReference type="InterPro" id="IPR005034">
    <property type="entry name" value="Dicer_dimerisation"/>
</dbReference>
<dbReference type="InterPro" id="IPR003100">
    <property type="entry name" value="PAZ_dom"/>
</dbReference>
<keyword evidence="12" id="KW-0460">Magnesium</keyword>
<dbReference type="GO" id="GO:0004386">
    <property type="term" value="F:helicase activity"/>
    <property type="evidence" value="ECO:0007669"/>
    <property type="project" value="UniProtKB-KW"/>
</dbReference>
<comment type="caution">
    <text evidence="24">The sequence shown here is derived from an EMBL/GenBank/DDBJ whole genome shotgun (WGS) entry which is preliminary data.</text>
</comment>
<dbReference type="InterPro" id="IPR000999">
    <property type="entry name" value="RNase_III_dom"/>
</dbReference>
<dbReference type="GO" id="GO:0003723">
    <property type="term" value="F:RNA binding"/>
    <property type="evidence" value="ECO:0007669"/>
    <property type="project" value="UniProtKB-UniRule"/>
</dbReference>
<evidence type="ECO:0000256" key="12">
    <source>
        <dbReference type="ARBA" id="ARBA00022842"/>
    </source>
</evidence>
<evidence type="ECO:0000256" key="3">
    <source>
        <dbReference type="ARBA" id="ARBA00020797"/>
    </source>
</evidence>
<dbReference type="InterPro" id="IPR056755">
    <property type="entry name" value="DSRM_2"/>
</dbReference>
<dbReference type="FunFam" id="1.10.1520.10:FF:000015">
    <property type="entry name" value="Dicer-like protein 1"/>
    <property type="match status" value="1"/>
</dbReference>
<dbReference type="STRING" id="41688.A0A2N3NBM0"/>
<dbReference type="GO" id="GO:0050688">
    <property type="term" value="P:regulation of defense response to virus"/>
    <property type="evidence" value="ECO:0007669"/>
    <property type="project" value="UniProtKB-KW"/>
</dbReference>
<dbReference type="SMART" id="SM00535">
    <property type="entry name" value="RIBOc"/>
    <property type="match status" value="2"/>
</dbReference>
<dbReference type="SMART" id="SM00487">
    <property type="entry name" value="DEXDc"/>
    <property type="match status" value="1"/>
</dbReference>
<organism evidence="24 25">
    <name type="scientific">Lomentospora prolificans</name>
    <dbReference type="NCBI Taxonomy" id="41688"/>
    <lineage>
        <taxon>Eukaryota</taxon>
        <taxon>Fungi</taxon>
        <taxon>Dikarya</taxon>
        <taxon>Ascomycota</taxon>
        <taxon>Pezizomycotina</taxon>
        <taxon>Sordariomycetes</taxon>
        <taxon>Hypocreomycetidae</taxon>
        <taxon>Microascales</taxon>
        <taxon>Microascaceae</taxon>
        <taxon>Lomentospora</taxon>
    </lineage>
</organism>
<sequence>MDLVDEGDLIELSPSASPQRGGFTDLVDLKPTRRDLADLIDLNPTQGDQGHFVQYNSTAENVEKLDSDADTKSGLESAAFQRRWGTQIFEDLIDLSPTLNNSAGGYTSDTGKDLANSRVRGLIQFGSFRGEGRVKSNETEELPVSSAGPAEANTEELNSHLYKAFVSLPPTESSDHSSSIRSVSLSSCRTPDLSHPTQSSPTVGDSVTVEVDASTEPIPTTKTKDSSGDLELPVATCGIKDPSELEPEPDIELDDEDKYRLVSGPVPARKISERKRIDTATFENWLKLEGNIKPAKLQRMEVRERAGRVPKNENRMTTAALIEQSQLRRIVDTPREYQIQLFEKARERNTIIVLDTGSGKTLIAMLLLRHTIEQELGRRAAGQEPKISFFIVETVGLVDQQWSALRANLPYPVARLFGGELEDKWNSEFWNKTFEENKIVVCTAAILQKALLHSFIMIKQINLLIIDEAHHAKKNHPYARIIKDYYLKETKIENRPRILGMTASPVDGKGDIETSAEQLEGLLQSQIATVSTGKLNAELGIKVSEEITHVYNPLKGRSKTKLVEMLEPLIKWNPMFNKHADFSEVCTRELGPWCTDRFWKLCFSDKKMGQLLAKAEAVAQQTYGQIPFLPEGKDPVGAVHDIREIVRSSPLKPLQKTELDLSYKLLRLITTLEDYFAKPNDHKCIVFVERRLTAVMLVDVCGQLGHLFPYLKAAYLIGTASDMSLASMTYADAVLSIHGFRGGETNCLFASSIAEEGIDIPGCDVVIRFDLCNSLIQYIQSKGRARHEASKFINMLEEGNIKQAAKLEQVTCDSSLLRDFCSRLPESRLLDKDQSHSISWKGDLGFQAYTVEETGATLTLAQSLDVLDAFAASFQEPGGPPIIPQYAIMKVGTAWVAQVNLPEKCPIQCKRGQEQKTKQAAKCSAAFEMCIDLIRRQFIDGRLQPYVKKKLPAMRNARLAVSANKTAQYNMLLKPGLWARLGQPNRLHGVSLVLSAPGAIGRPTTPLILLTRQKLPDLPVIPLFFGAGRKSLAKVTPIHGSMEISDIEDKRVEALVEFTLRIFKDAFNKAFEATADEIPYFLAPSRLPHEAFFQAQDLQDTIDWGVIQVIKDNKKFELGEHDDPDVFYKDRYILDPYCGSRSFYSIKVRPDLKPCDQIPEGVPPPKVRKWASYEHTIKEWSISLWSGSRDLTEWDMDQPVVEVELVSLRRNMLDDFDNEEKPAICYVIMQPLEISALPVSVVAMAFTFPAIIHRIDSVLLALEASSKLGLQVRSDLALEAVTKDSDNSDEHGEEKVNFQAGMGKNYERLEFLGDAFLKMATSIALFTQCPEKDEFAYHVERMLLICNKNMFNTAVDMGLQEYVRSKSFNRRTWFPTGLRLMKGKAGLEADKHSLSDKSVADVCEAFIGAAYLSYADDVIDGDCTRMPDFDMAVKAVSAVVKNKKHKMEKWSDYYAAYKIPDWQASEPTPTQVEAARIVGPKVGYEFKYPALLRSAFKHPSYPYEKVPNYQRLEFLGDSILDMVCVDFLFKKFPEADPQWLTEHKMAMVSNQFLGCLCVELGLHRHLLSIHATLLSSIRAYVELLERAQKEAIKTAHANGKETYDRSFWLNASQPPKCLPDIVEAYVGAMFVDSGYDYTTARRFFESHIRPYFEDMTLYDSFANRHPMTYMASRLAREYRCKEWRVLVKESPPDPDKAGVGCLTQTEVAAGVLIHGKVFVAAKAASGRYAKVAAAKEALGTLDEMEPGEFKEKFGCDCILDGDEGVVVLSEQHGTAI</sequence>
<keyword evidence="6" id="KW-0677">Repeat</keyword>
<feature type="region of interest" description="Disordered" evidence="18">
    <location>
        <begin position="133"/>
        <end position="153"/>
    </location>
</feature>
<dbReference type="InterPro" id="IPR038248">
    <property type="entry name" value="Dicer_dimer_sf"/>
</dbReference>
<keyword evidence="15" id="KW-0464">Manganese</keyword>
<dbReference type="SMART" id="SM00490">
    <property type="entry name" value="HELICc"/>
    <property type="match status" value="1"/>
</dbReference>
<dbReference type="PROSITE" id="PS50142">
    <property type="entry name" value="RNASE_3_2"/>
    <property type="match status" value="2"/>
</dbReference>
<dbReference type="Pfam" id="PF03368">
    <property type="entry name" value="Dicer_dimer"/>
    <property type="match status" value="1"/>
</dbReference>
<feature type="domain" description="RNase III" evidence="19">
    <location>
        <begin position="1475"/>
        <end position="1634"/>
    </location>
</feature>
<dbReference type="GO" id="GO:0051607">
    <property type="term" value="P:defense response to virus"/>
    <property type="evidence" value="ECO:0007669"/>
    <property type="project" value="UniProtKB-KW"/>
</dbReference>